<dbReference type="InterPro" id="IPR052018">
    <property type="entry name" value="PHP_domain"/>
</dbReference>
<dbReference type="Proteomes" id="UP001580430">
    <property type="component" value="Unassembled WGS sequence"/>
</dbReference>
<dbReference type="SUPFAM" id="SSF89550">
    <property type="entry name" value="PHP domain-like"/>
    <property type="match status" value="1"/>
</dbReference>
<dbReference type="SMART" id="SM00481">
    <property type="entry name" value="POLIIIAc"/>
    <property type="match status" value="1"/>
</dbReference>
<accession>A0ABV5BZT4</accession>
<gene>
    <name evidence="2" type="ORF">ACE5LO_10340</name>
</gene>
<organism evidence="2 3">
    <name type="scientific">Paenibacillus medicaginis</name>
    <dbReference type="NCBI Taxonomy" id="1470560"/>
    <lineage>
        <taxon>Bacteria</taxon>
        <taxon>Bacillati</taxon>
        <taxon>Bacillota</taxon>
        <taxon>Bacilli</taxon>
        <taxon>Bacillales</taxon>
        <taxon>Paenibacillaceae</taxon>
        <taxon>Paenibacillus</taxon>
    </lineage>
</organism>
<reference evidence="2 3" key="1">
    <citation type="submission" date="2024-09" db="EMBL/GenBank/DDBJ databases">
        <title>Paenibacillus zeirhizospherea sp. nov., isolated from surface of the maize (Zea mays) roots in a horticulture field, Hungary.</title>
        <authorList>
            <person name="Marton D."/>
            <person name="Farkas M."/>
            <person name="Bedics A."/>
            <person name="Toth E."/>
            <person name="Tancsics A."/>
            <person name="Boka K."/>
            <person name="Marati G."/>
            <person name="Kriszt B."/>
            <person name="Cserhati M."/>
        </authorList>
    </citation>
    <scope>NUCLEOTIDE SEQUENCE [LARGE SCALE GENOMIC DNA]</scope>
    <source>
        <strain evidence="2 3">JCM 18446</strain>
    </source>
</reference>
<dbReference type="PANTHER" id="PTHR42924:SF3">
    <property type="entry name" value="POLYMERASE_HISTIDINOL PHOSPHATASE N-TERMINAL DOMAIN-CONTAINING PROTEIN"/>
    <property type="match status" value="1"/>
</dbReference>
<dbReference type="NCBIfam" id="NF038032">
    <property type="entry name" value="CehA_McbA_metalo"/>
    <property type="match status" value="1"/>
</dbReference>
<keyword evidence="3" id="KW-1185">Reference proteome</keyword>
<evidence type="ECO:0000313" key="3">
    <source>
        <dbReference type="Proteomes" id="UP001580430"/>
    </source>
</evidence>
<protein>
    <submittedName>
        <fullName evidence="2">CehA/McbA family metallohydrolase</fullName>
    </submittedName>
</protein>
<feature type="domain" description="Polymerase/histidinol phosphatase N-terminal" evidence="1">
    <location>
        <begin position="158"/>
        <end position="217"/>
    </location>
</feature>
<dbReference type="Gene3D" id="3.20.20.140">
    <property type="entry name" value="Metal-dependent hydrolases"/>
    <property type="match status" value="1"/>
</dbReference>
<dbReference type="InterPro" id="IPR016195">
    <property type="entry name" value="Pol/histidinol_Pase-like"/>
</dbReference>
<comment type="caution">
    <text evidence="2">The sequence shown here is derived from an EMBL/GenBank/DDBJ whole genome shotgun (WGS) entry which is preliminary data.</text>
</comment>
<dbReference type="InterPro" id="IPR003141">
    <property type="entry name" value="Pol/His_phosphatase_N"/>
</dbReference>
<dbReference type="PANTHER" id="PTHR42924">
    <property type="entry name" value="EXONUCLEASE"/>
    <property type="match status" value="1"/>
</dbReference>
<evidence type="ECO:0000259" key="1">
    <source>
        <dbReference type="SMART" id="SM00481"/>
    </source>
</evidence>
<dbReference type="EMBL" id="JBHIRY010000008">
    <property type="protein sequence ID" value="MFB5760791.1"/>
    <property type="molecule type" value="Genomic_DNA"/>
</dbReference>
<name>A0ABV5BZT4_9BACL</name>
<dbReference type="RefSeq" id="WP_375519949.1">
    <property type="nucleotide sequence ID" value="NZ_JBHIRY010000008.1"/>
</dbReference>
<evidence type="ECO:0000313" key="2">
    <source>
        <dbReference type="EMBL" id="MFB5760791.1"/>
    </source>
</evidence>
<proteinExistence type="predicted"/>
<sequence length="511" mass="56523">MITMTSYGLQPGHSLAVHSFRLNDPAEWLILHAEHSENIWLQLVVRDAEGQIRMQYLTKGLEQTLVLCADPGRSTCGSVAGQLPQGEWTVQVYGMKPGAAATYTLTIQTGLGAPDSEGTLPPVGKHQWTGPVNSGSAMSYQNYPWDRVAAVEPRWYSGDFHMHTRLTDGKQTPAELTAQAAGQGLDFMVITEHNFLTTGWPETELLVIPGVEVTSSKGHFNILGIREWIEWFGSGSQPVYETVEGMASILQAAREQGAVCSMNHPELVPWEWQHDVRLDAFNTIEIWNDPTYPDNVAATEKALQLWDVLWANGVMLWGIGGSDTHNLPHESYEPDGPPSVAGDPRTCVWSEELSVQGIMSAIRQGQVYVTRGPELDPYVTAGEHVFRPGERVFWAEERIPSEVEPTQSVVCHLGIRSVPAGASIRWIVDGLTVSESKVESDHDNSEDFLRFSHEINWLDEGLHWVRAEVRDSEGRLLAFTNPVYQGEAVPTLATWGELKQKLELGAAAAAR</sequence>